<dbReference type="PANTHER" id="PTHR11439:SF524">
    <property type="entry name" value="RNA-DIRECTED DNA POLYMERASE, PROTEIN KINASE RLK-PELLE-DLSV FAMILY"/>
    <property type="match status" value="1"/>
</dbReference>
<comment type="caution">
    <text evidence="1">The sequence shown here is derived from an EMBL/GenBank/DDBJ whole genome shotgun (WGS) entry which is preliminary data.</text>
</comment>
<organism evidence="1 2">
    <name type="scientific">Tanacetum coccineum</name>
    <dbReference type="NCBI Taxonomy" id="301880"/>
    <lineage>
        <taxon>Eukaryota</taxon>
        <taxon>Viridiplantae</taxon>
        <taxon>Streptophyta</taxon>
        <taxon>Embryophyta</taxon>
        <taxon>Tracheophyta</taxon>
        <taxon>Spermatophyta</taxon>
        <taxon>Magnoliopsida</taxon>
        <taxon>eudicotyledons</taxon>
        <taxon>Gunneridae</taxon>
        <taxon>Pentapetalae</taxon>
        <taxon>asterids</taxon>
        <taxon>campanulids</taxon>
        <taxon>Asterales</taxon>
        <taxon>Asteraceae</taxon>
        <taxon>Asteroideae</taxon>
        <taxon>Anthemideae</taxon>
        <taxon>Anthemidinae</taxon>
        <taxon>Tanacetum</taxon>
    </lineage>
</organism>
<reference evidence="1" key="2">
    <citation type="submission" date="2022-01" db="EMBL/GenBank/DDBJ databases">
        <authorList>
            <person name="Yamashiro T."/>
            <person name="Shiraishi A."/>
            <person name="Satake H."/>
            <person name="Nakayama K."/>
        </authorList>
    </citation>
    <scope>NUCLEOTIDE SEQUENCE</scope>
</reference>
<dbReference type="PANTHER" id="PTHR11439">
    <property type="entry name" value="GAG-POL-RELATED RETROTRANSPOSON"/>
    <property type="match status" value="1"/>
</dbReference>
<accession>A0ABQ5HQ58</accession>
<gene>
    <name evidence="1" type="ORF">Tco_1078848</name>
</gene>
<name>A0ABQ5HQ58_9ASTR</name>
<protein>
    <submittedName>
        <fullName evidence="1">Ribonuclease H-like domain-containing protein</fullName>
    </submittedName>
</protein>
<evidence type="ECO:0000313" key="2">
    <source>
        <dbReference type="Proteomes" id="UP001151760"/>
    </source>
</evidence>
<evidence type="ECO:0000313" key="1">
    <source>
        <dbReference type="EMBL" id="GJT90003.1"/>
    </source>
</evidence>
<reference evidence="1" key="1">
    <citation type="journal article" date="2022" name="Int. J. Mol. Sci.">
        <title>Draft Genome of Tanacetum Coccineum: Genomic Comparison of Closely Related Tanacetum-Family Plants.</title>
        <authorList>
            <person name="Yamashiro T."/>
            <person name="Shiraishi A."/>
            <person name="Nakayama K."/>
            <person name="Satake H."/>
        </authorList>
    </citation>
    <scope>NUCLEOTIDE SEQUENCE</scope>
</reference>
<sequence length="268" mass="30550">MLKHPIHHSTFRRSVLGAAFYVLPSAFSTMANRDSTCHMDTVKDFLTRHILLRCDSLGDLYPVTSSSPTPHALLSMSSSMWHQHLGHPSEDVLRSLMSRYPKSPYVALSNPNWRDAMYDEYNALIKNSTWVLVSKPPNINVVRSMWLFRHKYHADGSGSRRSASGYYVFLGDNLLSWLAKRKHTLSRSSAEAEYRGVANVVHQRTKHIEIDIHFVRDMVARGQVCVLHVPSRYQYADIFTKGLPSTLFKEFRTSLSVRPSLAQIVGEC</sequence>
<dbReference type="CDD" id="cd09272">
    <property type="entry name" value="RNase_HI_RT_Ty1"/>
    <property type="match status" value="1"/>
</dbReference>
<keyword evidence="2" id="KW-1185">Reference proteome</keyword>
<dbReference type="Proteomes" id="UP001151760">
    <property type="component" value="Unassembled WGS sequence"/>
</dbReference>
<dbReference type="EMBL" id="BQNB010019881">
    <property type="protein sequence ID" value="GJT90003.1"/>
    <property type="molecule type" value="Genomic_DNA"/>
</dbReference>
<proteinExistence type="predicted"/>